<dbReference type="GeneID" id="9797579"/>
<name>A0A6A5G854_CAERE</name>
<protein>
    <recommendedName>
        <fullName evidence="1">DUF38 domain-containing protein</fullName>
    </recommendedName>
</protein>
<sequence>MSISEGLEQYNIDEIAEMDQWKQAKHLGLRVYETGLPPIEHFLHFSTIEAHFGSIYLTDVVNLCDSVSK</sequence>
<gene>
    <name evidence="2" type="ORF">GCK72_017464</name>
</gene>
<organism evidence="2 3">
    <name type="scientific">Caenorhabditis remanei</name>
    <name type="common">Caenorhabditis vulgaris</name>
    <dbReference type="NCBI Taxonomy" id="31234"/>
    <lineage>
        <taxon>Eukaryota</taxon>
        <taxon>Metazoa</taxon>
        <taxon>Ecdysozoa</taxon>
        <taxon>Nematoda</taxon>
        <taxon>Chromadorea</taxon>
        <taxon>Rhabditida</taxon>
        <taxon>Rhabditina</taxon>
        <taxon>Rhabditomorpha</taxon>
        <taxon>Rhabditoidea</taxon>
        <taxon>Rhabditidae</taxon>
        <taxon>Peloderinae</taxon>
        <taxon>Caenorhabditis</taxon>
    </lineage>
</organism>
<dbReference type="Pfam" id="PF01827">
    <property type="entry name" value="FTH"/>
    <property type="match status" value="1"/>
</dbReference>
<dbReference type="KEGG" id="crq:GCK72_017464"/>
<dbReference type="CTD" id="9797579"/>
<dbReference type="RefSeq" id="XP_053581016.1">
    <property type="nucleotide sequence ID" value="XM_053732103.1"/>
</dbReference>
<dbReference type="AlphaFoldDB" id="A0A6A5G854"/>
<evidence type="ECO:0000313" key="3">
    <source>
        <dbReference type="Proteomes" id="UP000483820"/>
    </source>
</evidence>
<dbReference type="Proteomes" id="UP000483820">
    <property type="component" value="Chromosome V"/>
</dbReference>
<reference evidence="2 3" key="1">
    <citation type="submission" date="2019-12" db="EMBL/GenBank/DDBJ databases">
        <title>Chromosome-level assembly of the Caenorhabditis remanei genome.</title>
        <authorList>
            <person name="Teterina A.A."/>
            <person name="Willis J.H."/>
            <person name="Phillips P.C."/>
        </authorList>
    </citation>
    <scope>NUCLEOTIDE SEQUENCE [LARGE SCALE GENOMIC DNA]</scope>
    <source>
        <strain evidence="2 3">PX506</strain>
        <tissue evidence="2">Whole organism</tissue>
    </source>
</reference>
<dbReference type="EMBL" id="WUAV01000005">
    <property type="protein sequence ID" value="KAF1750913.1"/>
    <property type="molecule type" value="Genomic_DNA"/>
</dbReference>
<feature type="domain" description="DUF38" evidence="1">
    <location>
        <begin position="3"/>
        <end position="67"/>
    </location>
</feature>
<proteinExistence type="predicted"/>
<evidence type="ECO:0000259" key="1">
    <source>
        <dbReference type="Pfam" id="PF01827"/>
    </source>
</evidence>
<evidence type="ECO:0000313" key="2">
    <source>
        <dbReference type="EMBL" id="KAF1750913.1"/>
    </source>
</evidence>
<accession>A0A6A5G854</accession>
<dbReference type="InterPro" id="IPR002900">
    <property type="entry name" value="DUF38/FTH_CAE_spp"/>
</dbReference>
<comment type="caution">
    <text evidence="2">The sequence shown here is derived from an EMBL/GenBank/DDBJ whole genome shotgun (WGS) entry which is preliminary data.</text>
</comment>